<evidence type="ECO:0000256" key="2">
    <source>
        <dbReference type="ARBA" id="ARBA00005273"/>
    </source>
</evidence>
<evidence type="ECO:0000256" key="1">
    <source>
        <dbReference type="ARBA" id="ARBA00004123"/>
    </source>
</evidence>
<evidence type="ECO:0000256" key="10">
    <source>
        <dbReference type="ARBA" id="ARBA00023242"/>
    </source>
</evidence>
<evidence type="ECO:0000256" key="5">
    <source>
        <dbReference type="ARBA" id="ARBA00022771"/>
    </source>
</evidence>
<evidence type="ECO:0000256" key="7">
    <source>
        <dbReference type="ARBA" id="ARBA00023015"/>
    </source>
</evidence>
<evidence type="ECO:0000313" key="13">
    <source>
        <dbReference type="Proteomes" id="UP000244803"/>
    </source>
</evidence>
<keyword evidence="10 11" id="KW-0539">Nucleus</keyword>
<dbReference type="EMBL" id="CP056067">
    <property type="protein sequence ID" value="UKJ89979.2"/>
    <property type="molecule type" value="Genomic_DNA"/>
</dbReference>
<dbReference type="GO" id="GO:0008270">
    <property type="term" value="F:zinc ion binding"/>
    <property type="evidence" value="ECO:0007669"/>
    <property type="project" value="UniProtKB-KW"/>
</dbReference>
<evidence type="ECO:0000256" key="9">
    <source>
        <dbReference type="ARBA" id="ARBA00023204"/>
    </source>
</evidence>
<dbReference type="PANTHER" id="PTHR12831">
    <property type="entry name" value="TRANSCRIPTION INITIATION FACTOR IIH TFIIH , POLYPEPTIDE 3-RELATED"/>
    <property type="match status" value="1"/>
</dbReference>
<reference evidence="12" key="1">
    <citation type="submission" date="2022-07" db="EMBL/GenBank/DDBJ databases">
        <title>Evaluation of T. orientalis genome assembly methods using nanopore sequencing and analysis of variation between genomes.</title>
        <authorList>
            <person name="Yam J."/>
            <person name="Micallef M.L."/>
            <person name="Liu M."/>
            <person name="Djordjevic S.P."/>
            <person name="Bogema D.R."/>
            <person name="Jenkins C."/>
        </authorList>
    </citation>
    <scope>NUCLEOTIDE SEQUENCE</scope>
    <source>
        <strain evidence="12">Fish Creek</strain>
    </source>
</reference>
<organism evidence="12 13">
    <name type="scientific">Theileria orientalis</name>
    <dbReference type="NCBI Taxonomy" id="68886"/>
    <lineage>
        <taxon>Eukaryota</taxon>
        <taxon>Sar</taxon>
        <taxon>Alveolata</taxon>
        <taxon>Apicomplexa</taxon>
        <taxon>Aconoidasida</taxon>
        <taxon>Piroplasmida</taxon>
        <taxon>Theileriidae</taxon>
        <taxon>Theileria</taxon>
    </lineage>
</organism>
<comment type="subcellular location">
    <subcellularLocation>
        <location evidence="1 11">Nucleus</location>
    </subcellularLocation>
</comment>
<dbReference type="GO" id="GO:0000439">
    <property type="term" value="C:transcription factor TFIIH core complex"/>
    <property type="evidence" value="ECO:0007669"/>
    <property type="project" value="UniProtKB-UniRule"/>
</dbReference>
<dbReference type="Gene3D" id="3.40.50.410">
    <property type="entry name" value="von Willebrand factor, type A domain"/>
    <property type="match status" value="1"/>
</dbReference>
<keyword evidence="7 11" id="KW-0805">Transcription regulation</keyword>
<keyword evidence="8 11" id="KW-0804">Transcription</keyword>
<keyword evidence="3 11" id="KW-0479">Metal-binding</keyword>
<dbReference type="AlphaFoldDB" id="A0A976M7L3"/>
<sequence>MNDLNNPYGGSSDVNFELKTTEDALVLILDLSPTAWASGVTPKPEDTNHKIYLHNLYSVVVDFLKSFGYMSVRNKCCMIGTNNAGSKIIYEGSIFKDWLPSCFSGIDAQSKCVENTVTSMWNQIVDLVSEGLSYSESDSNLTSAISMGCLYLNRITKSKAGFGRKIIIFDVSSRENYKSQYIGLMNIAFTALKQNITINTLALGQPSRILEQLSTITNAKYLDLSKIFQSDVETSNIEQSLSQLISFWLLPSEEVGEILSTKLSFEFGNTAICYCHYKTVEVSYLCPCCFAVYCSEVDDKGKYRMVCMVCRYVITG</sequence>
<dbReference type="GO" id="GO:0006289">
    <property type="term" value="P:nucleotide-excision repair"/>
    <property type="evidence" value="ECO:0007669"/>
    <property type="project" value="UniProtKB-UniRule"/>
</dbReference>
<dbReference type="GO" id="GO:0005675">
    <property type="term" value="C:transcription factor TFIIH holo complex"/>
    <property type="evidence" value="ECO:0007669"/>
    <property type="project" value="UniProtKB-UniRule"/>
</dbReference>
<dbReference type="InterPro" id="IPR036465">
    <property type="entry name" value="vWFA_dom_sf"/>
</dbReference>
<keyword evidence="4 11" id="KW-0227">DNA damage</keyword>
<name>A0A976M7L3_THEOR</name>
<evidence type="ECO:0000256" key="6">
    <source>
        <dbReference type="ARBA" id="ARBA00022833"/>
    </source>
</evidence>
<keyword evidence="6 11" id="KW-0862">Zinc</keyword>
<dbReference type="GO" id="GO:0006355">
    <property type="term" value="P:regulation of DNA-templated transcription"/>
    <property type="evidence" value="ECO:0007669"/>
    <property type="project" value="InterPro"/>
</dbReference>
<comment type="similarity">
    <text evidence="2 11">Belongs to the TFB4 family.</text>
</comment>
<dbReference type="InterPro" id="IPR004600">
    <property type="entry name" value="TFIIH_Tfb4/GTF2H3"/>
</dbReference>
<dbReference type="PANTHER" id="PTHR12831:SF0">
    <property type="entry name" value="GENERAL TRANSCRIPTION FACTOR IIH SUBUNIT 3"/>
    <property type="match status" value="1"/>
</dbReference>
<keyword evidence="5 11" id="KW-0863">Zinc-finger</keyword>
<evidence type="ECO:0008006" key="14">
    <source>
        <dbReference type="Google" id="ProtNLM"/>
    </source>
</evidence>
<accession>A0A976M7L3</accession>
<evidence type="ECO:0000256" key="4">
    <source>
        <dbReference type="ARBA" id="ARBA00022763"/>
    </source>
</evidence>
<evidence type="ECO:0000256" key="8">
    <source>
        <dbReference type="ARBA" id="ARBA00023163"/>
    </source>
</evidence>
<proteinExistence type="inferred from homology"/>
<dbReference type="Pfam" id="PF03850">
    <property type="entry name" value="Tfb4"/>
    <property type="match status" value="1"/>
</dbReference>
<keyword evidence="9 11" id="KW-0234">DNA repair</keyword>
<evidence type="ECO:0000313" key="12">
    <source>
        <dbReference type="EMBL" id="UKJ89979.2"/>
    </source>
</evidence>
<evidence type="ECO:0000256" key="11">
    <source>
        <dbReference type="RuleBase" id="RU368090"/>
    </source>
</evidence>
<dbReference type="Proteomes" id="UP000244803">
    <property type="component" value="Chromosome 4"/>
</dbReference>
<protein>
    <recommendedName>
        <fullName evidence="14">RNA polymerase II transcription factor B subunit 4</fullName>
    </recommendedName>
</protein>
<dbReference type="OrthoDB" id="17307at2759"/>
<evidence type="ECO:0000256" key="3">
    <source>
        <dbReference type="ARBA" id="ARBA00022723"/>
    </source>
</evidence>
<gene>
    <name evidence="12" type="ORF">MACJ_003236</name>
</gene>